<accession>A0A0N5BL28</accession>
<keyword evidence="1" id="KW-1185">Reference proteome</keyword>
<dbReference type="AlphaFoldDB" id="A0A0N5BL28"/>
<reference evidence="2" key="1">
    <citation type="submission" date="2017-02" db="UniProtKB">
        <authorList>
            <consortium name="WormBaseParasite"/>
        </authorList>
    </citation>
    <scope>IDENTIFICATION</scope>
</reference>
<evidence type="ECO:0000313" key="1">
    <source>
        <dbReference type="Proteomes" id="UP000046392"/>
    </source>
</evidence>
<proteinExistence type="predicted"/>
<organism evidence="1 2">
    <name type="scientific">Strongyloides papillosus</name>
    <name type="common">Intestinal threadworm</name>
    <dbReference type="NCBI Taxonomy" id="174720"/>
    <lineage>
        <taxon>Eukaryota</taxon>
        <taxon>Metazoa</taxon>
        <taxon>Ecdysozoa</taxon>
        <taxon>Nematoda</taxon>
        <taxon>Chromadorea</taxon>
        <taxon>Rhabditida</taxon>
        <taxon>Tylenchina</taxon>
        <taxon>Panagrolaimomorpha</taxon>
        <taxon>Strongyloidoidea</taxon>
        <taxon>Strongyloididae</taxon>
        <taxon>Strongyloides</taxon>
    </lineage>
</organism>
<dbReference type="Proteomes" id="UP000046392">
    <property type="component" value="Unplaced"/>
</dbReference>
<dbReference type="SUPFAM" id="SSF56672">
    <property type="entry name" value="DNA/RNA polymerases"/>
    <property type="match status" value="1"/>
</dbReference>
<name>A0A0N5BL28_STREA</name>
<dbReference type="InterPro" id="IPR043502">
    <property type="entry name" value="DNA/RNA_pol_sf"/>
</dbReference>
<sequence>MHVNPESSDVLLGFPFLKKNKINIFDISKSIRDDSQLGDKKFVKGIEFDMSLPGVEKFLAEVKSAVLTDDVERGNVLVAEVNLVDFRPKLMRETKVPDDIKDEVISVFKEYCDKGFLEKIDDKSNLPQIADIVRDGKFKVLSIGDIDKAFFRVSLIGNILDHLVVATNVGCGIEIPETEIDRLYSLPCPNTKEELKSTLAKYQYRAQCIPQYSKFAASLHKYTGAVQFDKSKVQNLYQKLRESIKENVKLYPIEDEAKYIKVIVEADDFAIWYSSFVVVESVVRRMHSEHKSGSAMVKEAKRYIWFDNLEKLLMNEYKKCNTCMELMTDRRVAVSPWPT</sequence>
<protein>
    <submittedName>
        <fullName evidence="2">Integrase_H2C2 domain-containing protein</fullName>
    </submittedName>
</protein>
<dbReference type="WBParaSite" id="SPAL_0000663000.1">
    <property type="protein sequence ID" value="SPAL_0000663000.1"/>
    <property type="gene ID" value="SPAL_0000663000"/>
</dbReference>
<evidence type="ECO:0000313" key="2">
    <source>
        <dbReference type="WBParaSite" id="SPAL_0000663000.1"/>
    </source>
</evidence>